<sequence>MMRLVRSEWERLWAKKVTWLCFAGIPVMLFASAKYYIGHNQAIAKTAVDYTYSNTFPVMGLAEMLISAFNLILLVTMALMISHEYHSGQMRMVLQRAYTYRQILLGKMITMFLMMALFFLVYFTCSYVIGYLCFNFNPNIFLFYYEQPTSSGMEVFLYTLKYYGVAYVMMVCVISIFMMLTVLSKSTTSAIAFGIGFIILSLGVPEIMQHFVPTRQVVFVRYSSIVNLQYEGIALSLIGKGNFIYLCLGVLSVYIAISNFITFYVVGKKDHFV</sequence>
<accession>A0A1Y3MFF8</accession>
<comment type="caution">
    <text evidence="1">The sequence shown here is derived from an EMBL/GenBank/DDBJ whole genome shotgun (WGS) entry which is preliminary data.</text>
</comment>
<dbReference type="EMBL" id="MWPX01000012">
    <property type="protein sequence ID" value="OUM48534.1"/>
    <property type="molecule type" value="Genomic_DNA"/>
</dbReference>
<organism evidence="1 2">
    <name type="scientific">Bacillus pseudomycoides</name>
    <dbReference type="NCBI Taxonomy" id="64104"/>
    <lineage>
        <taxon>Bacteria</taxon>
        <taxon>Bacillati</taxon>
        <taxon>Bacillota</taxon>
        <taxon>Bacilli</taxon>
        <taxon>Bacillales</taxon>
        <taxon>Bacillaceae</taxon>
        <taxon>Bacillus</taxon>
        <taxon>Bacillus cereus group</taxon>
    </lineage>
</organism>
<proteinExistence type="predicted"/>
<evidence type="ECO:0000313" key="2">
    <source>
        <dbReference type="Proteomes" id="UP000195321"/>
    </source>
</evidence>
<dbReference type="GO" id="GO:0140359">
    <property type="term" value="F:ABC-type transporter activity"/>
    <property type="evidence" value="ECO:0007669"/>
    <property type="project" value="InterPro"/>
</dbReference>
<dbReference type="PANTHER" id="PTHR37305:SF1">
    <property type="entry name" value="MEMBRANE PROTEIN"/>
    <property type="match status" value="1"/>
</dbReference>
<dbReference type="RefSeq" id="WP_016112434.1">
    <property type="nucleotide sequence ID" value="NZ_JARHXM010000027.1"/>
</dbReference>
<dbReference type="AlphaFoldDB" id="A0A1Y3MFF8"/>
<dbReference type="GO" id="GO:0005886">
    <property type="term" value="C:plasma membrane"/>
    <property type="evidence" value="ECO:0007669"/>
    <property type="project" value="UniProtKB-SubCell"/>
</dbReference>
<dbReference type="PANTHER" id="PTHR37305">
    <property type="entry name" value="INTEGRAL MEMBRANE PROTEIN-RELATED"/>
    <property type="match status" value="1"/>
</dbReference>
<dbReference type="Proteomes" id="UP000195321">
    <property type="component" value="Unassembled WGS sequence"/>
</dbReference>
<evidence type="ECO:0000313" key="1">
    <source>
        <dbReference type="EMBL" id="OUM48534.1"/>
    </source>
</evidence>
<gene>
    <name evidence="1" type="ORF">BW425_12800</name>
</gene>
<name>A0A1Y3MFF8_9BACI</name>
<dbReference type="Pfam" id="PF12679">
    <property type="entry name" value="ABC2_membrane_2"/>
    <property type="match status" value="1"/>
</dbReference>
<protein>
    <submittedName>
        <fullName evidence="1">ABC transporter permease</fullName>
    </submittedName>
</protein>
<reference evidence="1 2" key="1">
    <citation type="submission" date="2017-02" db="EMBL/GenBank/DDBJ databases">
        <title>Bacillus pseudomycoides isolate FSL K6-0042.</title>
        <authorList>
            <person name="Kovac J."/>
        </authorList>
    </citation>
    <scope>NUCLEOTIDE SEQUENCE [LARGE SCALE GENOMIC DNA]</scope>
    <source>
        <strain evidence="1 2">FSL K6-0042</strain>
    </source>
</reference>